<dbReference type="NCBIfam" id="TIGR00277">
    <property type="entry name" value="HDIG"/>
    <property type="match status" value="1"/>
</dbReference>
<accession>A9A0E8</accession>
<dbReference type="KEGG" id="dol:Dole_1644"/>
<dbReference type="Pfam" id="PF01966">
    <property type="entry name" value="HD"/>
    <property type="match status" value="1"/>
</dbReference>
<dbReference type="PROSITE" id="PS51831">
    <property type="entry name" value="HD"/>
    <property type="match status" value="1"/>
</dbReference>
<dbReference type="AlphaFoldDB" id="A9A0E8"/>
<dbReference type="PANTHER" id="PTHR33594">
    <property type="entry name" value="SUPERFAMILY HYDROLASE, PUTATIVE (AFU_ORTHOLOGUE AFUA_1G03035)-RELATED"/>
    <property type="match status" value="1"/>
</dbReference>
<evidence type="ECO:0000313" key="3">
    <source>
        <dbReference type="Proteomes" id="UP000008561"/>
    </source>
</evidence>
<dbReference type="InterPro" id="IPR003607">
    <property type="entry name" value="HD/PDEase_dom"/>
</dbReference>
<dbReference type="RefSeq" id="WP_012175064.1">
    <property type="nucleotide sequence ID" value="NC_009943.1"/>
</dbReference>
<dbReference type="PANTHER" id="PTHR33594:SF1">
    <property type="entry name" value="HD_PDEASE DOMAIN-CONTAINING PROTEIN"/>
    <property type="match status" value="1"/>
</dbReference>
<organism evidence="2 3">
    <name type="scientific">Desulfosudis oleivorans (strain DSM 6200 / JCM 39069 / Hxd3)</name>
    <name type="common">Desulfococcus oleovorans</name>
    <dbReference type="NCBI Taxonomy" id="96561"/>
    <lineage>
        <taxon>Bacteria</taxon>
        <taxon>Pseudomonadati</taxon>
        <taxon>Thermodesulfobacteriota</taxon>
        <taxon>Desulfobacteria</taxon>
        <taxon>Desulfobacterales</taxon>
        <taxon>Desulfosudaceae</taxon>
        <taxon>Desulfosudis</taxon>
    </lineage>
</organism>
<keyword evidence="2" id="KW-0378">Hydrolase</keyword>
<gene>
    <name evidence="2" type="ordered locus">Dole_1644</name>
</gene>
<dbReference type="SUPFAM" id="SSF109604">
    <property type="entry name" value="HD-domain/PDEase-like"/>
    <property type="match status" value="1"/>
</dbReference>
<dbReference type="Proteomes" id="UP000008561">
    <property type="component" value="Chromosome"/>
</dbReference>
<dbReference type="SMART" id="SM00471">
    <property type="entry name" value="HDc"/>
    <property type="match status" value="1"/>
</dbReference>
<dbReference type="CDD" id="cd00077">
    <property type="entry name" value="HDc"/>
    <property type="match status" value="1"/>
</dbReference>
<name>A9A0E8_DESOH</name>
<dbReference type="HOGENOM" id="CLU_036524_3_1_7"/>
<protein>
    <submittedName>
        <fullName evidence="2">Metal dependent phosphohydrolase</fullName>
    </submittedName>
</protein>
<evidence type="ECO:0000313" key="2">
    <source>
        <dbReference type="EMBL" id="ABW67448.1"/>
    </source>
</evidence>
<dbReference type="STRING" id="96561.Dole_1644"/>
<evidence type="ECO:0000259" key="1">
    <source>
        <dbReference type="PROSITE" id="PS51831"/>
    </source>
</evidence>
<reference evidence="2 3" key="1">
    <citation type="submission" date="2007-10" db="EMBL/GenBank/DDBJ databases">
        <title>Complete sequence of Desulfococcus oleovorans Hxd3.</title>
        <authorList>
            <consortium name="US DOE Joint Genome Institute"/>
            <person name="Copeland A."/>
            <person name="Lucas S."/>
            <person name="Lapidus A."/>
            <person name="Barry K."/>
            <person name="Glavina del Rio T."/>
            <person name="Dalin E."/>
            <person name="Tice H."/>
            <person name="Pitluck S."/>
            <person name="Kiss H."/>
            <person name="Brettin T."/>
            <person name="Bruce D."/>
            <person name="Detter J.C."/>
            <person name="Han C."/>
            <person name="Schmutz J."/>
            <person name="Larimer F."/>
            <person name="Land M."/>
            <person name="Hauser L."/>
            <person name="Kyrpides N."/>
            <person name="Kim E."/>
            <person name="Wawrik B."/>
            <person name="Richardson P."/>
        </authorList>
    </citation>
    <scope>NUCLEOTIDE SEQUENCE [LARGE SCALE GENOMIC DNA]</scope>
    <source>
        <strain evidence="3">DSM 6200 / JCM 39069 / Hxd3</strain>
    </source>
</reference>
<dbReference type="eggNOG" id="COG1418">
    <property type="taxonomic scope" value="Bacteria"/>
</dbReference>
<dbReference type="InterPro" id="IPR006674">
    <property type="entry name" value="HD_domain"/>
</dbReference>
<dbReference type="EMBL" id="CP000859">
    <property type="protein sequence ID" value="ABW67448.1"/>
    <property type="molecule type" value="Genomic_DNA"/>
</dbReference>
<keyword evidence="3" id="KW-1185">Reference proteome</keyword>
<sequence length="210" mass="23510">MLIRIETIVRGLLENTGGSHDWEHTRRVVGLSRTIGAAEGADMEVVIAAAFLHDIGRNHQDGSNGKICHAQKGARMAEEILENFPLPAERKANILHCVAAHRFRRPPEPETLEAKVVFDADKIDAIGAVGVARAYLFAGELGAKLHNPDIDVEKAPAYSKDDTGFREYRVKLRLIKDRMLTKTGKKMAEARHRFMETFFEQFLTEYSGEV</sequence>
<dbReference type="InterPro" id="IPR006675">
    <property type="entry name" value="HDIG_dom"/>
</dbReference>
<dbReference type="OrthoDB" id="9797344at2"/>
<proteinExistence type="predicted"/>
<dbReference type="Gene3D" id="1.10.3210.50">
    <property type="match status" value="1"/>
</dbReference>
<dbReference type="GO" id="GO:0016787">
    <property type="term" value="F:hydrolase activity"/>
    <property type="evidence" value="ECO:0007669"/>
    <property type="project" value="UniProtKB-KW"/>
</dbReference>
<feature type="domain" description="HD" evidence="1">
    <location>
        <begin position="21"/>
        <end position="126"/>
    </location>
</feature>